<feature type="transmembrane region" description="Helical" evidence="7">
    <location>
        <begin position="157"/>
        <end position="180"/>
    </location>
</feature>
<keyword evidence="5 7" id="KW-0472">Membrane</keyword>
<feature type="transmembrane region" description="Helical" evidence="7">
    <location>
        <begin position="20"/>
        <end position="39"/>
    </location>
</feature>
<evidence type="ECO:0000313" key="9">
    <source>
        <dbReference type="Proteomes" id="UP000528964"/>
    </source>
</evidence>
<evidence type="ECO:0000256" key="3">
    <source>
        <dbReference type="ARBA" id="ARBA00022692"/>
    </source>
</evidence>
<evidence type="ECO:0000256" key="7">
    <source>
        <dbReference type="SAM" id="Phobius"/>
    </source>
</evidence>
<proteinExistence type="predicted"/>
<accession>A0A7W6D6P2</accession>
<dbReference type="Pfam" id="PF03631">
    <property type="entry name" value="Virul_fac_BrkB"/>
    <property type="match status" value="1"/>
</dbReference>
<evidence type="ECO:0000256" key="4">
    <source>
        <dbReference type="ARBA" id="ARBA00022989"/>
    </source>
</evidence>
<sequence>MPQEQSSQQHRDLRPAIDAAVLAAGAIAAAGVIAAAALFQRKPRPAKAAPPAASPGRGKHARTPTEIPAQGWKEILMRVYAEISDDRLLAVAAGVTFYGLLAIFPAIVALVSLYGLVADLSTLNDQLASFEGVVPGGALDIARDQVTRIVTKSDGSLGFAFLFGLAAALWSANAGMKALFDALNVVYDEHERRSFFRLNLMSLTFTAGAIVFLLLAFNAIVVLPITLDFVGLGDRTETLLSLGRWPLLFCVVMLGLTLLYRFGPSRAQPKWRWAAPGSLIAALIWIAASAGFSWYAANMATYNETYGSLGAVIGFMTWIWISVIVVLLGGELNAEMEHQTAADTTTGAPLPLGLRGAQMADKVAP</sequence>
<gene>
    <name evidence="8" type="ORF">GGR24_001886</name>
</gene>
<keyword evidence="2" id="KW-1003">Cell membrane</keyword>
<keyword evidence="3 7" id="KW-0812">Transmembrane</keyword>
<evidence type="ECO:0000256" key="5">
    <source>
        <dbReference type="ARBA" id="ARBA00023136"/>
    </source>
</evidence>
<feature type="compositionally biased region" description="Low complexity" evidence="6">
    <location>
        <begin position="46"/>
        <end position="56"/>
    </location>
</feature>
<dbReference type="PANTHER" id="PTHR30213">
    <property type="entry name" value="INNER MEMBRANE PROTEIN YHJD"/>
    <property type="match status" value="1"/>
</dbReference>
<evidence type="ECO:0000313" key="8">
    <source>
        <dbReference type="EMBL" id="MBB3973229.1"/>
    </source>
</evidence>
<keyword evidence="9" id="KW-1185">Reference proteome</keyword>
<dbReference type="EMBL" id="JACIDR010000002">
    <property type="protein sequence ID" value="MBB3973229.1"/>
    <property type="molecule type" value="Genomic_DNA"/>
</dbReference>
<keyword evidence="4 7" id="KW-1133">Transmembrane helix</keyword>
<comment type="caution">
    <text evidence="8">The sequence shown here is derived from an EMBL/GenBank/DDBJ whole genome shotgun (WGS) entry which is preliminary data.</text>
</comment>
<evidence type="ECO:0000256" key="6">
    <source>
        <dbReference type="SAM" id="MobiDB-lite"/>
    </source>
</evidence>
<dbReference type="InterPro" id="IPR017039">
    <property type="entry name" value="Virul_fac_BrkB"/>
</dbReference>
<evidence type="ECO:0000256" key="2">
    <source>
        <dbReference type="ARBA" id="ARBA00022475"/>
    </source>
</evidence>
<reference evidence="8 9" key="1">
    <citation type="submission" date="2020-08" db="EMBL/GenBank/DDBJ databases">
        <title>Genomic Encyclopedia of Type Strains, Phase IV (KMG-IV): sequencing the most valuable type-strain genomes for metagenomic binning, comparative biology and taxonomic classification.</title>
        <authorList>
            <person name="Goeker M."/>
        </authorList>
    </citation>
    <scope>NUCLEOTIDE SEQUENCE [LARGE SCALE GENOMIC DNA]</scope>
    <source>
        <strain evidence="8 9">DSM 25481</strain>
    </source>
</reference>
<dbReference type="PANTHER" id="PTHR30213:SF0">
    <property type="entry name" value="UPF0761 MEMBRANE PROTEIN YIHY"/>
    <property type="match status" value="1"/>
</dbReference>
<dbReference type="RefSeq" id="WP_343066231.1">
    <property type="nucleotide sequence ID" value="NZ_JACIDR010000002.1"/>
</dbReference>
<dbReference type="GO" id="GO:0005886">
    <property type="term" value="C:plasma membrane"/>
    <property type="evidence" value="ECO:0007669"/>
    <property type="project" value="UniProtKB-SubCell"/>
</dbReference>
<comment type="subcellular location">
    <subcellularLocation>
        <location evidence="1">Cell membrane</location>
        <topology evidence="1">Multi-pass membrane protein</topology>
    </subcellularLocation>
</comment>
<feature type="region of interest" description="Disordered" evidence="6">
    <location>
        <begin position="46"/>
        <end position="65"/>
    </location>
</feature>
<feature type="transmembrane region" description="Helical" evidence="7">
    <location>
        <begin position="309"/>
        <end position="329"/>
    </location>
</feature>
<feature type="transmembrane region" description="Helical" evidence="7">
    <location>
        <begin position="88"/>
        <end position="117"/>
    </location>
</feature>
<feature type="transmembrane region" description="Helical" evidence="7">
    <location>
        <begin position="245"/>
        <end position="262"/>
    </location>
</feature>
<dbReference type="Proteomes" id="UP000528964">
    <property type="component" value="Unassembled WGS sequence"/>
</dbReference>
<dbReference type="AlphaFoldDB" id="A0A7W6D6P2"/>
<organism evidence="8 9">
    <name type="scientific">Hansschlegelia beijingensis</name>
    <dbReference type="NCBI Taxonomy" id="1133344"/>
    <lineage>
        <taxon>Bacteria</taxon>
        <taxon>Pseudomonadati</taxon>
        <taxon>Pseudomonadota</taxon>
        <taxon>Alphaproteobacteria</taxon>
        <taxon>Hyphomicrobiales</taxon>
        <taxon>Methylopilaceae</taxon>
        <taxon>Hansschlegelia</taxon>
    </lineage>
</organism>
<dbReference type="NCBIfam" id="TIGR00765">
    <property type="entry name" value="yihY_not_rbn"/>
    <property type="match status" value="1"/>
</dbReference>
<feature type="transmembrane region" description="Helical" evidence="7">
    <location>
        <begin position="200"/>
        <end position="225"/>
    </location>
</feature>
<name>A0A7W6D6P2_9HYPH</name>
<evidence type="ECO:0000256" key="1">
    <source>
        <dbReference type="ARBA" id="ARBA00004651"/>
    </source>
</evidence>
<protein>
    <submittedName>
        <fullName evidence="8">Membrane protein</fullName>
    </submittedName>
</protein>
<feature type="transmembrane region" description="Helical" evidence="7">
    <location>
        <begin position="274"/>
        <end position="297"/>
    </location>
</feature>